<name>A0A0M6WUV0_9FIRM</name>
<dbReference type="RefSeq" id="WP_055062590.1">
    <property type="nucleotide sequence ID" value="NZ_CVRQ01000036.1"/>
</dbReference>
<feature type="domain" description="DUF6921" evidence="1">
    <location>
        <begin position="50"/>
        <end position="172"/>
    </location>
</feature>
<keyword evidence="4" id="KW-1185">Reference proteome</keyword>
<dbReference type="Gene3D" id="3.40.190.210">
    <property type="match status" value="1"/>
</dbReference>
<evidence type="ECO:0000313" key="5">
    <source>
        <dbReference type="Proteomes" id="UP000324327"/>
    </source>
</evidence>
<evidence type="ECO:0000313" key="2">
    <source>
        <dbReference type="EMBL" id="CRL41471.1"/>
    </source>
</evidence>
<reference evidence="3 5" key="3">
    <citation type="submission" date="2019-08" db="EMBL/GenBank/DDBJ databases">
        <authorList>
            <person name="Duncan S."/>
            <person name="Walker A."/>
        </authorList>
    </citation>
    <scope>NUCLEOTIDE SEQUENCE [LARGE SCALE GENOMIC DNA]</scope>
    <source>
        <strain evidence="3 5">T3WBe13</strain>
    </source>
</reference>
<dbReference type="Pfam" id="PF21914">
    <property type="entry name" value="DUF6921"/>
    <property type="match status" value="1"/>
</dbReference>
<dbReference type="EMBL" id="CVRQ01000036">
    <property type="protein sequence ID" value="CRL41471.1"/>
    <property type="molecule type" value="Genomic_DNA"/>
</dbReference>
<gene>
    <name evidence="3" type="ORF">FYL31_14330</name>
    <name evidence="2" type="ORF">T1815_27021</name>
</gene>
<reference evidence="2" key="2">
    <citation type="submission" date="2015-05" db="EMBL/GenBank/DDBJ databases">
        <authorList>
            <person name="Wang D.B."/>
            <person name="Wang M."/>
        </authorList>
    </citation>
    <scope>NUCLEOTIDE SEQUENCE [LARGE SCALE GENOMIC DNA]</scope>
    <source>
        <strain evidence="2">T1-815</strain>
    </source>
</reference>
<reference evidence="3 5" key="4">
    <citation type="submission" date="2019-09" db="EMBL/GenBank/DDBJ databases">
        <title>Strain-level analysis of Eubacterium rectale using genomes from metagenomes.</title>
        <authorList>
            <person name="Karcher N."/>
            <person name="Segata N."/>
        </authorList>
    </citation>
    <scope>NUCLEOTIDE SEQUENCE [LARGE SCALE GENOMIC DNA]</scope>
    <source>
        <strain evidence="3 5">T3WBe13</strain>
    </source>
</reference>
<dbReference type="InterPro" id="IPR054214">
    <property type="entry name" value="DUF6921"/>
</dbReference>
<organism evidence="2 4">
    <name type="scientific">Agathobacter rectalis</name>
    <dbReference type="NCBI Taxonomy" id="39491"/>
    <lineage>
        <taxon>Bacteria</taxon>
        <taxon>Bacillati</taxon>
        <taxon>Bacillota</taxon>
        <taxon>Clostridia</taxon>
        <taxon>Lachnospirales</taxon>
        <taxon>Lachnospiraceae</taxon>
        <taxon>Agathobacter</taxon>
    </lineage>
</organism>
<dbReference type="EMBL" id="VSTF01000025">
    <property type="protein sequence ID" value="TYL56834.1"/>
    <property type="molecule type" value="Genomic_DNA"/>
</dbReference>
<accession>A0A0M6WUV0</accession>
<evidence type="ECO:0000313" key="3">
    <source>
        <dbReference type="EMBL" id="TYL56834.1"/>
    </source>
</evidence>
<dbReference type="Proteomes" id="UP000324327">
    <property type="component" value="Unassembled WGS sequence"/>
</dbReference>
<protein>
    <recommendedName>
        <fullName evidence="1">DUF6921 domain-containing protein</fullName>
    </recommendedName>
</protein>
<dbReference type="AlphaFoldDB" id="A0A0M6WUV0"/>
<evidence type="ECO:0000313" key="4">
    <source>
        <dbReference type="Proteomes" id="UP000049472"/>
    </source>
</evidence>
<proteinExistence type="predicted"/>
<dbReference type="Proteomes" id="UP000049472">
    <property type="component" value="Unassembled WGS sequence"/>
</dbReference>
<evidence type="ECO:0000259" key="1">
    <source>
        <dbReference type="Pfam" id="PF21914"/>
    </source>
</evidence>
<reference evidence="4" key="1">
    <citation type="submission" date="2015-05" db="EMBL/GenBank/DDBJ databases">
        <authorList>
            <consortium name="Pathogen Informatics"/>
        </authorList>
    </citation>
    <scope>NUCLEOTIDE SEQUENCE [LARGE SCALE GENOMIC DNA]</scope>
    <source>
        <strain evidence="4">T1-815</strain>
    </source>
</reference>
<sequence length="172" mass="19309">MKRKLILLVVTIVFLVGFGVILHSPPSMIDAVTGATPKSKKAAQASAQLEGSYVLGINMMSDGLDNENTRNKLKELALDDSETNETDLMKTDISFRLYVSETDYPLVSYAKKLCDRLKQAGFFVDLKEYSNTMMLSRVVSGKYDVFLASDDFIDVTTLTQMDYMIMDSEEMR</sequence>